<dbReference type="PANTHER" id="PTHR31541:SF25">
    <property type="entry name" value="GAMMA-GLIADIN B"/>
    <property type="match status" value="1"/>
</dbReference>
<evidence type="ECO:0000256" key="3">
    <source>
        <dbReference type="ARBA" id="ARBA00023125"/>
    </source>
</evidence>
<comment type="subcellular location">
    <subcellularLocation>
        <location evidence="1">Nucleus</location>
    </subcellularLocation>
</comment>
<protein>
    <recommendedName>
        <fullName evidence="8">TF-B3 domain-containing protein</fullName>
    </recommendedName>
</protein>
<dbReference type="Proteomes" id="UP000015453">
    <property type="component" value="Unassembled WGS sequence"/>
</dbReference>
<evidence type="ECO:0000256" key="5">
    <source>
        <dbReference type="ARBA" id="ARBA00023242"/>
    </source>
</evidence>
<reference evidence="6 7" key="1">
    <citation type="journal article" date="2013" name="BMC Genomics">
        <title>The miniature genome of a carnivorous plant Genlisea aurea contains a low number of genes and short non-coding sequences.</title>
        <authorList>
            <person name="Leushkin E.V."/>
            <person name="Sutormin R.A."/>
            <person name="Nabieva E.R."/>
            <person name="Penin A.A."/>
            <person name="Kondrashov A.S."/>
            <person name="Logacheva M.D."/>
        </authorList>
    </citation>
    <scope>NUCLEOTIDE SEQUENCE [LARGE SCALE GENOMIC DNA]</scope>
</reference>
<organism evidence="6 7">
    <name type="scientific">Genlisea aurea</name>
    <dbReference type="NCBI Taxonomy" id="192259"/>
    <lineage>
        <taxon>Eukaryota</taxon>
        <taxon>Viridiplantae</taxon>
        <taxon>Streptophyta</taxon>
        <taxon>Embryophyta</taxon>
        <taxon>Tracheophyta</taxon>
        <taxon>Spermatophyta</taxon>
        <taxon>Magnoliopsida</taxon>
        <taxon>eudicotyledons</taxon>
        <taxon>Gunneridae</taxon>
        <taxon>Pentapetalae</taxon>
        <taxon>asterids</taxon>
        <taxon>lamiids</taxon>
        <taxon>Lamiales</taxon>
        <taxon>Lentibulariaceae</taxon>
        <taxon>Genlisea</taxon>
    </lineage>
</organism>
<dbReference type="InterPro" id="IPR005508">
    <property type="entry name" value="At2g31720-like"/>
</dbReference>
<evidence type="ECO:0000256" key="4">
    <source>
        <dbReference type="ARBA" id="ARBA00023163"/>
    </source>
</evidence>
<dbReference type="EMBL" id="AUSU01004010">
    <property type="protein sequence ID" value="EPS65832.1"/>
    <property type="molecule type" value="Genomic_DNA"/>
</dbReference>
<keyword evidence="2" id="KW-0805">Transcription regulation</keyword>
<gene>
    <name evidence="6" type="ORF">M569_08945</name>
</gene>
<comment type="caution">
    <text evidence="6">The sequence shown here is derived from an EMBL/GenBank/DDBJ whole genome shotgun (WGS) entry which is preliminary data.</text>
</comment>
<dbReference type="SUPFAM" id="SSF101936">
    <property type="entry name" value="DNA-binding pseudobarrel domain"/>
    <property type="match status" value="1"/>
</dbReference>
<dbReference type="InterPro" id="IPR015300">
    <property type="entry name" value="DNA-bd_pseudobarrel_sf"/>
</dbReference>
<evidence type="ECO:0000313" key="6">
    <source>
        <dbReference type="EMBL" id="EPS65832.1"/>
    </source>
</evidence>
<name>S8E0S7_9LAMI</name>
<dbReference type="GO" id="GO:0005634">
    <property type="term" value="C:nucleus"/>
    <property type="evidence" value="ECO:0007669"/>
    <property type="project" value="UniProtKB-SubCell"/>
</dbReference>
<dbReference type="GO" id="GO:0003677">
    <property type="term" value="F:DNA binding"/>
    <property type="evidence" value="ECO:0007669"/>
    <property type="project" value="UniProtKB-KW"/>
</dbReference>
<dbReference type="Gene3D" id="2.40.330.10">
    <property type="entry name" value="DNA-binding pseudobarrel domain"/>
    <property type="match status" value="1"/>
</dbReference>
<evidence type="ECO:0000313" key="7">
    <source>
        <dbReference type="Proteomes" id="UP000015453"/>
    </source>
</evidence>
<sequence length="126" mass="15042">ILGMMTEEDHTEPVFLYRKFMEDSDVNPYLNRLLLSGSDRLMEFLTDEERVDVTNDKGIEISGLNASRREELPIHIIKWKSQTRPVFYKSWKEWVRSNRVEQGNIIEVWGCRKINQQLVLIINFRK</sequence>
<feature type="non-terminal residue" evidence="6">
    <location>
        <position position="126"/>
    </location>
</feature>
<evidence type="ECO:0000256" key="1">
    <source>
        <dbReference type="ARBA" id="ARBA00004123"/>
    </source>
</evidence>
<dbReference type="OrthoDB" id="914157at2759"/>
<keyword evidence="5" id="KW-0539">Nucleus</keyword>
<evidence type="ECO:0000256" key="2">
    <source>
        <dbReference type="ARBA" id="ARBA00023015"/>
    </source>
</evidence>
<evidence type="ECO:0008006" key="8">
    <source>
        <dbReference type="Google" id="ProtNLM"/>
    </source>
</evidence>
<dbReference type="PANTHER" id="PTHR31541">
    <property type="entry name" value="B3 DOMAIN PLANT PROTEIN-RELATED"/>
    <property type="match status" value="1"/>
</dbReference>
<keyword evidence="4" id="KW-0804">Transcription</keyword>
<accession>S8E0S7</accession>
<keyword evidence="7" id="KW-1185">Reference proteome</keyword>
<proteinExistence type="predicted"/>
<feature type="non-terminal residue" evidence="6">
    <location>
        <position position="1"/>
    </location>
</feature>
<dbReference type="AlphaFoldDB" id="S8E0S7"/>
<keyword evidence="3" id="KW-0238">DNA-binding</keyword>